<sequence>MANGHHSSISTPSDYVHTAPDSASAVSHSPPLQHADDQVLTTQPLSSSELHSALPLPTDLAPDNAPARGLLDDSAVPVQAPQTRTLPAPAPPNPFASSLSRDALMAYAYHLYSSAQRPNLGLTAMPLVATVPTPSTPEHVYKLRLLPLLATLRSLHPRDLPILLLLACTHHSLGDYSSSLSVSQEMLRIDPAYVEAMNNIGTTMRALGRDDQAYEWWWKAIQERPTYWDAVDNLLGLLFTLAQSTRDKNQSSVLYARALDVCVYVQRKVIASDGRLALPLSPNDLPRLQKVLLTSATIQGMTSPGSQAVVTAHFQALELVVSPPALFLSGQGYTVRELILASFVAMYILQSSQDNHLPPELAQSLNLPADAKNSTLLTSGINLFDAARTSGDRILTAILRLGTNALPFLLLLPEQVARLPALLFPRSSGVLPGICTESDGDDRLKPPSDTTLQEANTMTGTILLALAKRYQDLSSNEVSVPGFNGTLNVNHSLSIMFYYLALSLSPSPSTYNNMGIVLSTVSAGVPRMDPQGELSFLTGTQLARIYYSTGLHMDPNHPHLLTNLGSLFKDQGNLEEAIHLYSKAIAIKPDFDVALANMGNAIKDLGRGWDALEYYRRAVELNPDLPEAVCGLMNAMASVCDWRGRSCFTDEFGVDEQGNLLPPNSLEHLPRDGLMHKMIDMCERQLHLAYSENVHAMSATRGLGEWLRAVEASFGRPLRADERALWTLMINQFYQPLDRVQRHINEGGFVIRILTWLQPRLQRQWYVRMFGQVLRTDEEVAVDALAHRNDFMRPSLPRTMSPPVVPSLLPFNTFIYPLSARTIRLISHRNALRISFTALSQPWLPPHVYPPPPPPRDGVLNIGYVTNDVNNHPLSHLMQSVFGLHDRARVRVFMYTTSAWDGTSYRPRISGAVEVFVDAATWSSEQIVKHITDHKIHVLINLGGYTKGARNDVFAARPCPVQIQLIGYAGTLGAGWCDYLVCDPISAPRDMCAPEVWRRKRTEGVLHNDLLLDLDADPDPEDPQEGWVYSEKFIYMPHTFMVTDHKQSFRTDEDLTPEERAQIPVDVLWRNEELRRQEMRQTIFPDLPMTAVIFANFNQLYKIDPGVFAVWLRILARVPNSILWLLRFPSQGEEHLMRQARMWAGEEVASRVRFTDVARKDVHVHRGRVADLFLDTLECNAHTIAGDIIWPGTPLITFPKHRHKMCSRVAASMVNATGFGAEMIADSIEDYEERAVALANSISYIPVTEPSGTTVLRGQGELIWLRRNLFLNRDRMPLFDTARWTRNIEKAYWEAWRRWVAGTQFELSDEWEACQGPEKESGCIWVQDDEPVAIVRYD</sequence>
<evidence type="ECO:0000256" key="1">
    <source>
        <dbReference type="ARBA" id="ARBA00004922"/>
    </source>
</evidence>
<dbReference type="Proteomes" id="UP000703269">
    <property type="component" value="Unassembled WGS sequence"/>
</dbReference>
<dbReference type="EC" id="2.4.1.255" evidence="3"/>
<dbReference type="Gene3D" id="1.25.40.10">
    <property type="entry name" value="Tetratricopeptide repeat domain"/>
    <property type="match status" value="3"/>
</dbReference>
<dbReference type="Pfam" id="PF13414">
    <property type="entry name" value="TPR_11"/>
    <property type="match status" value="1"/>
</dbReference>
<feature type="domain" description="O-GlcNAc transferase C-terminal" evidence="10">
    <location>
        <begin position="1086"/>
        <end position="1245"/>
    </location>
</feature>
<feature type="repeat" description="TPR" evidence="8">
    <location>
        <begin position="194"/>
        <end position="227"/>
    </location>
</feature>
<dbReference type="Gene3D" id="3.40.50.11380">
    <property type="match status" value="1"/>
</dbReference>
<dbReference type="Gene3D" id="3.40.50.2000">
    <property type="entry name" value="Glycogen Phosphorylase B"/>
    <property type="match status" value="1"/>
</dbReference>
<evidence type="ECO:0000256" key="7">
    <source>
        <dbReference type="ARBA" id="ARBA00022803"/>
    </source>
</evidence>
<dbReference type="EMBL" id="BPQB01000003">
    <property type="protein sequence ID" value="GJE86115.1"/>
    <property type="molecule type" value="Genomic_DNA"/>
</dbReference>
<keyword evidence="12" id="KW-1185">Reference proteome</keyword>
<evidence type="ECO:0000313" key="11">
    <source>
        <dbReference type="EMBL" id="GJE86115.1"/>
    </source>
</evidence>
<keyword evidence="7 8" id="KW-0802">TPR repeat</keyword>
<accession>A0A9P3G1T5</accession>
<evidence type="ECO:0000256" key="5">
    <source>
        <dbReference type="ARBA" id="ARBA00022679"/>
    </source>
</evidence>
<evidence type="ECO:0000256" key="9">
    <source>
        <dbReference type="SAM" id="MobiDB-lite"/>
    </source>
</evidence>
<feature type="repeat" description="TPR" evidence="8">
    <location>
        <begin position="558"/>
        <end position="591"/>
    </location>
</feature>
<dbReference type="PROSITE" id="PS50293">
    <property type="entry name" value="TPR_REGION"/>
    <property type="match status" value="1"/>
</dbReference>
<feature type="domain" description="O-GlcNAc transferase C-terminal" evidence="10">
    <location>
        <begin position="805"/>
        <end position="991"/>
    </location>
</feature>
<proteinExistence type="inferred from homology"/>
<dbReference type="PANTHER" id="PTHR44998">
    <property type="match status" value="1"/>
</dbReference>
<dbReference type="SMART" id="SM00028">
    <property type="entry name" value="TPR"/>
    <property type="match status" value="4"/>
</dbReference>
<comment type="similarity">
    <text evidence="2">Belongs to the glycosyltransferase 41 family. O-GlcNAc transferase subfamily.</text>
</comment>
<evidence type="ECO:0000256" key="8">
    <source>
        <dbReference type="PROSITE-ProRule" id="PRU00339"/>
    </source>
</evidence>
<evidence type="ECO:0000256" key="4">
    <source>
        <dbReference type="ARBA" id="ARBA00022676"/>
    </source>
</evidence>
<dbReference type="GO" id="GO:0097363">
    <property type="term" value="F:protein O-acetylglucosaminyltransferase activity"/>
    <property type="evidence" value="ECO:0007669"/>
    <property type="project" value="UniProtKB-EC"/>
</dbReference>
<comment type="pathway">
    <text evidence="1">Protein modification; protein glycosylation.</text>
</comment>
<reference evidence="11 12" key="1">
    <citation type="submission" date="2021-08" db="EMBL/GenBank/DDBJ databases">
        <title>Draft Genome Sequence of Phanerochaete sordida strain YK-624.</title>
        <authorList>
            <person name="Mori T."/>
            <person name="Dohra H."/>
            <person name="Suzuki T."/>
            <person name="Kawagishi H."/>
            <person name="Hirai H."/>
        </authorList>
    </citation>
    <scope>NUCLEOTIDE SEQUENCE [LARGE SCALE GENOMIC DNA]</scope>
    <source>
        <strain evidence="11 12">YK-624</strain>
    </source>
</reference>
<keyword evidence="6" id="KW-0677">Repeat</keyword>
<evidence type="ECO:0000259" key="10">
    <source>
        <dbReference type="Pfam" id="PF13844"/>
    </source>
</evidence>
<keyword evidence="5 11" id="KW-0808">Transferase</keyword>
<evidence type="ECO:0000256" key="6">
    <source>
        <dbReference type="ARBA" id="ARBA00022737"/>
    </source>
</evidence>
<gene>
    <name evidence="11" type="ORF">PsYK624_021950</name>
</gene>
<dbReference type="InterPro" id="IPR011990">
    <property type="entry name" value="TPR-like_helical_dom_sf"/>
</dbReference>
<protein>
    <recommendedName>
        <fullName evidence="3">protein O-GlcNAc transferase</fullName>
        <ecNumber evidence="3">2.4.1.255</ecNumber>
    </recommendedName>
</protein>
<name>A0A9P3G1T5_9APHY</name>
<evidence type="ECO:0000313" key="12">
    <source>
        <dbReference type="Proteomes" id="UP000703269"/>
    </source>
</evidence>
<dbReference type="SUPFAM" id="SSF48452">
    <property type="entry name" value="TPR-like"/>
    <property type="match status" value="1"/>
</dbReference>
<feature type="region of interest" description="Disordered" evidence="9">
    <location>
        <begin position="1"/>
        <end position="71"/>
    </location>
</feature>
<dbReference type="PROSITE" id="PS50005">
    <property type="entry name" value="TPR"/>
    <property type="match status" value="3"/>
</dbReference>
<dbReference type="OrthoDB" id="421121at2759"/>
<dbReference type="PANTHER" id="PTHR44998:SF1">
    <property type="entry name" value="UDP-N-ACETYLGLUCOSAMINE--PEPTIDE N-ACETYLGLUCOSAMINYLTRANSFERASE 110 KDA SUBUNIT"/>
    <property type="match status" value="1"/>
</dbReference>
<dbReference type="InterPro" id="IPR029489">
    <property type="entry name" value="OGT/SEC/SPY_C"/>
</dbReference>
<comment type="caution">
    <text evidence="11">The sequence shown here is derived from an EMBL/GenBank/DDBJ whole genome shotgun (WGS) entry which is preliminary data.</text>
</comment>
<organism evidence="11 12">
    <name type="scientific">Phanerochaete sordida</name>
    <dbReference type="NCBI Taxonomy" id="48140"/>
    <lineage>
        <taxon>Eukaryota</taxon>
        <taxon>Fungi</taxon>
        <taxon>Dikarya</taxon>
        <taxon>Basidiomycota</taxon>
        <taxon>Agaricomycotina</taxon>
        <taxon>Agaricomycetes</taxon>
        <taxon>Polyporales</taxon>
        <taxon>Phanerochaetaceae</taxon>
        <taxon>Phanerochaete</taxon>
    </lineage>
</organism>
<feature type="compositionally biased region" description="Polar residues" evidence="9">
    <location>
        <begin position="1"/>
        <end position="13"/>
    </location>
</feature>
<evidence type="ECO:0000256" key="2">
    <source>
        <dbReference type="ARBA" id="ARBA00005386"/>
    </source>
</evidence>
<feature type="repeat" description="TPR" evidence="8">
    <location>
        <begin position="592"/>
        <end position="625"/>
    </location>
</feature>
<dbReference type="GO" id="GO:0006493">
    <property type="term" value="P:protein O-linked glycosylation"/>
    <property type="evidence" value="ECO:0007669"/>
    <property type="project" value="TreeGrafter"/>
</dbReference>
<evidence type="ECO:0000256" key="3">
    <source>
        <dbReference type="ARBA" id="ARBA00011970"/>
    </source>
</evidence>
<feature type="compositionally biased region" description="Polar residues" evidence="9">
    <location>
        <begin position="39"/>
        <end position="50"/>
    </location>
</feature>
<keyword evidence="4" id="KW-0328">Glycosyltransferase</keyword>
<dbReference type="Pfam" id="PF13844">
    <property type="entry name" value="Glyco_transf_41"/>
    <property type="match status" value="2"/>
</dbReference>
<dbReference type="InterPro" id="IPR019734">
    <property type="entry name" value="TPR_rpt"/>
</dbReference>